<evidence type="ECO:0008006" key="3">
    <source>
        <dbReference type="Google" id="ProtNLM"/>
    </source>
</evidence>
<reference evidence="1 2" key="1">
    <citation type="journal article" date="2019" name="Gut">
        <title>Antibiotics-induced monodominance of a novel gut bacterial order.</title>
        <authorList>
            <person name="Hildebrand F."/>
            <person name="Moitinho-Silva L."/>
            <person name="Blasche S."/>
            <person name="Jahn M.T."/>
            <person name="Gossmann T.I."/>
            <person name="Heuerta-Cepas J."/>
            <person name="Hercog R."/>
            <person name="Luetge M."/>
            <person name="Bahram M."/>
            <person name="Pryszlak A."/>
            <person name="Alves R.J."/>
            <person name="Waszak S.M."/>
            <person name="Zhu A."/>
            <person name="Ye L."/>
            <person name="Costea P.I."/>
            <person name="Aalvink S."/>
            <person name="Belzer C."/>
            <person name="Forslund S.K."/>
            <person name="Sunagawa S."/>
            <person name="Hentschel U."/>
            <person name="Merten C."/>
            <person name="Patil K.R."/>
            <person name="Benes V."/>
            <person name="Bork P."/>
        </authorList>
    </citation>
    <scope>NUCLEOTIDE SEQUENCE [LARGE SCALE GENOMIC DNA]</scope>
    <source>
        <strain evidence="1 2">HDS1380</strain>
    </source>
</reference>
<dbReference type="AlphaFoldDB" id="A0A4Q2KBM7"/>
<evidence type="ECO:0000313" key="2">
    <source>
        <dbReference type="Proteomes" id="UP000291269"/>
    </source>
</evidence>
<protein>
    <recommendedName>
        <fullName evidence="3">PRC-barrel domain-containing protein</fullName>
    </recommendedName>
</protein>
<dbReference type="OrthoDB" id="1707618at2"/>
<proteinExistence type="predicted"/>
<dbReference type="EMBL" id="SDOZ01000002">
    <property type="protein sequence ID" value="RXZ61389.1"/>
    <property type="molecule type" value="Genomic_DNA"/>
</dbReference>
<sequence>METYLSETIGKPVVLISGEVAGYVIGARLSKKLDAVRALVCADEDEEEFILPAASIRASGDGGVMIRGLGGKPPKETVPAPVGMRVLSEQGDLLGIVQDFVCEGKIVRSVLLSSGETCPPEKIHGVGECLILGDAPKKTAAKKLSAPLSETPETVGKSEETCEKEVAASAQAGSNLLTGKRVPRDISDVRGNVIIRKGSVITPEVLKSAIFHNKLFELTVTVLNAD</sequence>
<gene>
    <name evidence="1" type="ORF">ESZ91_03090</name>
</gene>
<name>A0A4Q2KBM7_9FIRM</name>
<evidence type="ECO:0000313" key="1">
    <source>
        <dbReference type="EMBL" id="RXZ61389.1"/>
    </source>
</evidence>
<keyword evidence="2" id="KW-1185">Reference proteome</keyword>
<comment type="caution">
    <text evidence="1">The sequence shown here is derived from an EMBL/GenBank/DDBJ whole genome shotgun (WGS) entry which is preliminary data.</text>
</comment>
<dbReference type="RefSeq" id="WP_129224035.1">
    <property type="nucleotide sequence ID" value="NZ_SDOZ01000002.1"/>
</dbReference>
<dbReference type="Proteomes" id="UP000291269">
    <property type="component" value="Unassembled WGS sequence"/>
</dbReference>
<organism evidence="1 2">
    <name type="scientific">Candidatus Borkfalkia ceftriaxoniphila</name>
    <dbReference type="NCBI Taxonomy" id="2508949"/>
    <lineage>
        <taxon>Bacteria</taxon>
        <taxon>Bacillati</taxon>
        <taxon>Bacillota</taxon>
        <taxon>Clostridia</taxon>
        <taxon>Christensenellales</taxon>
        <taxon>Christensenellaceae</taxon>
        <taxon>Candidatus Borkfalkia</taxon>
    </lineage>
</organism>
<accession>A0A4Q2KBM7</accession>